<accession>A0A934R192</accession>
<feature type="signal peptide" evidence="6">
    <location>
        <begin position="1"/>
        <end position="23"/>
    </location>
</feature>
<comment type="caution">
    <text evidence="8">The sequence shown here is derived from an EMBL/GenBank/DDBJ whole genome shotgun (WGS) entry which is preliminary data.</text>
</comment>
<dbReference type="Pfam" id="PF07583">
    <property type="entry name" value="PSCyt2"/>
    <property type="match status" value="1"/>
</dbReference>
<evidence type="ECO:0000256" key="3">
    <source>
        <dbReference type="ARBA" id="ARBA00023004"/>
    </source>
</evidence>
<feature type="chain" id="PRO_5038117330" evidence="6">
    <location>
        <begin position="24"/>
        <end position="863"/>
    </location>
</feature>
<dbReference type="PROSITE" id="PS51007">
    <property type="entry name" value="CYTC"/>
    <property type="match status" value="1"/>
</dbReference>
<gene>
    <name evidence="8" type="ORF">JIN84_03370</name>
</gene>
<dbReference type="InterPro" id="IPR011429">
    <property type="entry name" value="Cyt_c_Planctomycete-type"/>
</dbReference>
<dbReference type="GO" id="GO:0046872">
    <property type="term" value="F:metal ion binding"/>
    <property type="evidence" value="ECO:0007669"/>
    <property type="project" value="UniProtKB-KW"/>
</dbReference>
<evidence type="ECO:0000259" key="7">
    <source>
        <dbReference type="PROSITE" id="PS51007"/>
    </source>
</evidence>
<proteinExistence type="predicted"/>
<organism evidence="8 9">
    <name type="scientific">Luteolibacter yonseiensis</name>
    <dbReference type="NCBI Taxonomy" id="1144680"/>
    <lineage>
        <taxon>Bacteria</taxon>
        <taxon>Pseudomonadati</taxon>
        <taxon>Verrucomicrobiota</taxon>
        <taxon>Verrucomicrobiia</taxon>
        <taxon>Verrucomicrobiales</taxon>
        <taxon>Verrucomicrobiaceae</taxon>
        <taxon>Luteolibacter</taxon>
    </lineage>
</organism>
<dbReference type="EMBL" id="JAENIK010000004">
    <property type="protein sequence ID" value="MBK1814637.1"/>
    <property type="molecule type" value="Genomic_DNA"/>
</dbReference>
<feature type="region of interest" description="Disordered" evidence="5">
    <location>
        <begin position="805"/>
        <end position="828"/>
    </location>
</feature>
<dbReference type="Proteomes" id="UP000600139">
    <property type="component" value="Unassembled WGS sequence"/>
</dbReference>
<dbReference type="InterPro" id="IPR036909">
    <property type="entry name" value="Cyt_c-like_dom_sf"/>
</dbReference>
<keyword evidence="1 4" id="KW-0349">Heme</keyword>
<dbReference type="Pfam" id="PF07635">
    <property type="entry name" value="PSCyt1"/>
    <property type="match status" value="1"/>
</dbReference>
<feature type="domain" description="Cytochrome c" evidence="7">
    <location>
        <begin position="24"/>
        <end position="124"/>
    </location>
</feature>
<dbReference type="InterPro" id="IPR009056">
    <property type="entry name" value="Cyt_c-like_dom"/>
</dbReference>
<evidence type="ECO:0000256" key="5">
    <source>
        <dbReference type="SAM" id="MobiDB-lite"/>
    </source>
</evidence>
<dbReference type="GO" id="GO:0020037">
    <property type="term" value="F:heme binding"/>
    <property type="evidence" value="ECO:0007669"/>
    <property type="project" value="InterPro"/>
</dbReference>
<dbReference type="InterPro" id="IPR022655">
    <property type="entry name" value="DUF1553"/>
</dbReference>
<dbReference type="SUPFAM" id="SSF46626">
    <property type="entry name" value="Cytochrome c"/>
    <property type="match status" value="1"/>
</dbReference>
<evidence type="ECO:0000256" key="6">
    <source>
        <dbReference type="SAM" id="SignalP"/>
    </source>
</evidence>
<keyword evidence="6" id="KW-0732">Signal</keyword>
<dbReference type="PANTHER" id="PTHR35889">
    <property type="entry name" value="CYCLOINULO-OLIGOSACCHARIDE FRUCTANOTRANSFERASE-RELATED"/>
    <property type="match status" value="1"/>
</dbReference>
<dbReference type="RefSeq" id="WP_200349594.1">
    <property type="nucleotide sequence ID" value="NZ_BAABHZ010000010.1"/>
</dbReference>
<keyword evidence="9" id="KW-1185">Reference proteome</keyword>
<name>A0A934R192_9BACT</name>
<evidence type="ECO:0000256" key="2">
    <source>
        <dbReference type="ARBA" id="ARBA00022723"/>
    </source>
</evidence>
<keyword evidence="3 4" id="KW-0408">Iron</keyword>
<dbReference type="PANTHER" id="PTHR35889:SF3">
    <property type="entry name" value="F-BOX DOMAIN-CONTAINING PROTEIN"/>
    <property type="match status" value="1"/>
</dbReference>
<dbReference type="AlphaFoldDB" id="A0A934R192"/>
<evidence type="ECO:0000313" key="9">
    <source>
        <dbReference type="Proteomes" id="UP000600139"/>
    </source>
</evidence>
<protein>
    <submittedName>
        <fullName evidence="8">PSD1 domain-containing protein</fullName>
    </submittedName>
</protein>
<reference evidence="8" key="1">
    <citation type="submission" date="2021-01" db="EMBL/GenBank/DDBJ databases">
        <title>Modified the classification status of verrucomicrobia.</title>
        <authorList>
            <person name="Feng X."/>
        </authorList>
    </citation>
    <scope>NUCLEOTIDE SEQUENCE</scope>
    <source>
        <strain evidence="8">JCM 18052</strain>
    </source>
</reference>
<dbReference type="GO" id="GO:0009055">
    <property type="term" value="F:electron transfer activity"/>
    <property type="evidence" value="ECO:0007669"/>
    <property type="project" value="InterPro"/>
</dbReference>
<dbReference type="InterPro" id="IPR011444">
    <property type="entry name" value="DUF1549"/>
</dbReference>
<keyword evidence="2 4" id="KW-0479">Metal-binding</keyword>
<sequence>MLSKILPQPAVVLLSLMSPLAAAPDAADPRLEFFEKKVRPILTENCYNCHSADTKAAGGLRVDDLNGLLDGGDEGPALVRGDVENSLILKRVNHTTERLRMPRESDPLTPGQIADLTTWVRDGAAWPAEKVPDYSQQKEKYPKLRESHWAWQPLVKPPVPALENTDWPAGDVDRFILAKLRENKLEPVADATPEVLLRRITFDLTGLPPSVEEIAEFTKDPSLGRYTGTVDRLLASSAFGERWGRHWLDIARYGESTGPSRNIPYPHAWKYRNYVLDAVNKDIPFNRFVTEQVAGDLLPAADDDERDRLLTATGFLALGVKDVNQRFKVRFQMDNVDEQIDTVTRSVLGVTVSCARCHDHKFDPIPTTDYYSLAGIFTSTDDRAGVRNKMGGNGLDYYDPGMLVRLSSDLPPPDPVEVARLQKNVEETKKEWDAIRGTPEGLKRAANGQPTQRPFRLKYEKAQGELLELTDSAARGLAVHGVTDSKRIGDTQIRIRGEAERLGPEVPRGFLSVFDVPGAPAVNPAQSGRLELAQWLTSPNNPLTPRVAVNRVWQHLFGEGIVTTVDNFGVKGDIPSHPELLDHLASRFIEDGWSVKKLVRELVLTRAYRLGSESTPAQVGADPANRLVWRHSPRRMEAEEVRDSILAVSGRLNLTAPDEAAVKKLRMVEIRDNGKEAADLLKASNQSTNRSLYLPLLRGVTPKSLEAFDPVTQSLVTGKRDATTVPTQALFMLNSTFVLEQSLALAEDVAAEKNKSTDENIAGLYLHSMGREATPAEIERARQFLSDFAGSYDAPAGADETLAVNTTGNDEAPGDNTPVNPDDIPRDDQTIENRSIVAKDNKTAAWMALIQSLFASAEFRFIR</sequence>
<dbReference type="Pfam" id="PF07587">
    <property type="entry name" value="PSD1"/>
    <property type="match status" value="1"/>
</dbReference>
<evidence type="ECO:0000256" key="1">
    <source>
        <dbReference type="ARBA" id="ARBA00022617"/>
    </source>
</evidence>
<evidence type="ECO:0000256" key="4">
    <source>
        <dbReference type="PROSITE-ProRule" id="PRU00433"/>
    </source>
</evidence>
<evidence type="ECO:0000313" key="8">
    <source>
        <dbReference type="EMBL" id="MBK1814637.1"/>
    </source>
</evidence>